<accession>A0A1F7UTQ1</accession>
<evidence type="ECO:0000313" key="3">
    <source>
        <dbReference type="EMBL" id="OGL81037.1"/>
    </source>
</evidence>
<comment type="similarity">
    <text evidence="1">Belongs to the CapA family.</text>
</comment>
<dbReference type="EMBL" id="MGEK01000034">
    <property type="protein sequence ID" value="OGL81037.1"/>
    <property type="molecule type" value="Genomic_DNA"/>
</dbReference>
<dbReference type="AlphaFoldDB" id="A0A1F7UTQ1"/>
<comment type="caution">
    <text evidence="3">The sequence shown here is derived from an EMBL/GenBank/DDBJ whole genome shotgun (WGS) entry which is preliminary data.</text>
</comment>
<dbReference type="Gene3D" id="3.60.21.10">
    <property type="match status" value="1"/>
</dbReference>
<reference evidence="3 4" key="1">
    <citation type="journal article" date="2016" name="Nat. Commun.">
        <title>Thousands of microbial genomes shed light on interconnected biogeochemical processes in an aquifer system.</title>
        <authorList>
            <person name="Anantharaman K."/>
            <person name="Brown C.T."/>
            <person name="Hug L.A."/>
            <person name="Sharon I."/>
            <person name="Castelle C.J."/>
            <person name="Probst A.J."/>
            <person name="Thomas B.C."/>
            <person name="Singh A."/>
            <person name="Wilkins M.J."/>
            <person name="Karaoz U."/>
            <person name="Brodie E.L."/>
            <person name="Williams K.H."/>
            <person name="Hubbard S.S."/>
            <person name="Banfield J.F."/>
        </authorList>
    </citation>
    <scope>NUCLEOTIDE SEQUENCE [LARGE SCALE GENOMIC DNA]</scope>
</reference>
<gene>
    <name evidence="3" type="ORF">A2936_00360</name>
</gene>
<evidence type="ECO:0000259" key="2">
    <source>
        <dbReference type="SMART" id="SM00854"/>
    </source>
</evidence>
<organism evidence="3 4">
    <name type="scientific">Candidatus Uhrbacteria bacterium RIFCSPLOWO2_01_FULL_47_25</name>
    <dbReference type="NCBI Taxonomy" id="1802402"/>
    <lineage>
        <taxon>Bacteria</taxon>
        <taxon>Candidatus Uhriibacteriota</taxon>
    </lineage>
</organism>
<dbReference type="SMART" id="SM00854">
    <property type="entry name" value="PGA_cap"/>
    <property type="match status" value="1"/>
</dbReference>
<dbReference type="Pfam" id="PF09587">
    <property type="entry name" value="PGA_cap"/>
    <property type="match status" value="1"/>
</dbReference>
<dbReference type="PANTHER" id="PTHR33393:SF11">
    <property type="entry name" value="POLYGLUTAMINE SYNTHESIS ACCESSORY PROTEIN RV0574C-RELATED"/>
    <property type="match status" value="1"/>
</dbReference>
<dbReference type="InterPro" id="IPR052169">
    <property type="entry name" value="CW_Biosynth-Accessory"/>
</dbReference>
<proteinExistence type="inferred from homology"/>
<feature type="domain" description="Capsule synthesis protein CapA" evidence="2">
    <location>
        <begin position="62"/>
        <end position="287"/>
    </location>
</feature>
<dbReference type="InterPro" id="IPR029052">
    <property type="entry name" value="Metallo-depent_PP-like"/>
</dbReference>
<dbReference type="InterPro" id="IPR019079">
    <property type="entry name" value="Capsule_synth_CapA"/>
</dbReference>
<dbReference type="SUPFAM" id="SSF56300">
    <property type="entry name" value="Metallo-dependent phosphatases"/>
    <property type="match status" value="1"/>
</dbReference>
<protein>
    <recommendedName>
        <fullName evidence="2">Capsule synthesis protein CapA domain-containing protein</fullName>
    </recommendedName>
</protein>
<dbReference type="Proteomes" id="UP000176846">
    <property type="component" value="Unassembled WGS sequence"/>
</dbReference>
<name>A0A1F7UTQ1_9BACT</name>
<dbReference type="CDD" id="cd07381">
    <property type="entry name" value="MPP_CapA"/>
    <property type="match status" value="1"/>
</dbReference>
<sequence length="361" mass="40505">MRRIFLSTVFVAASGAVLVAIVFYNLQTAKVVKIEAPLAKIELEQPVVPDVADVADSSKNVSIFSVGDIMLGRNVEGKMNEKGLGYPFEKIKPYFVGADIVIGNLEGPIRKEHSRTPTGSTTFNFRTEVAGELQRAGFTTLSLANNHTLDYGTKGFEETQRYLKEAGVEFFGHPRNIEDTFVLRKEINGYKFAFIGLQDVFASMDSQQAVTLVKTVATEPDTITIVSIHWGDEYKLTNNKRQQKLAHDFIDVGADFIIGHHPHVVQNIEEYKGKIIFYSLGNFIFDQYFSQETQEGLMLNFKFSEQDLSIQLYPVDVTNSQPILMEESAAKIWLQKLAERSESALSVPLKEGRIVVSNNYK</sequence>
<evidence type="ECO:0000313" key="4">
    <source>
        <dbReference type="Proteomes" id="UP000176846"/>
    </source>
</evidence>
<evidence type="ECO:0000256" key="1">
    <source>
        <dbReference type="ARBA" id="ARBA00005662"/>
    </source>
</evidence>
<dbReference type="PANTHER" id="PTHR33393">
    <property type="entry name" value="POLYGLUTAMINE SYNTHESIS ACCESSORY PROTEIN RV0574C-RELATED"/>
    <property type="match status" value="1"/>
</dbReference>